<evidence type="ECO:0000256" key="6">
    <source>
        <dbReference type="ARBA" id="ARBA00022999"/>
    </source>
</evidence>
<dbReference type="GO" id="GO:0007165">
    <property type="term" value="P:signal transduction"/>
    <property type="evidence" value="ECO:0007669"/>
    <property type="project" value="InterPro"/>
</dbReference>
<dbReference type="EnsemblMetazoa" id="G26540.1">
    <property type="protein sequence ID" value="G26540.1:cds"/>
    <property type="gene ID" value="G26540"/>
</dbReference>
<dbReference type="SUPFAM" id="SSF55550">
    <property type="entry name" value="SH2 domain"/>
    <property type="match status" value="1"/>
</dbReference>
<evidence type="ECO:0000256" key="10">
    <source>
        <dbReference type="ARBA" id="ARBA00023163"/>
    </source>
</evidence>
<evidence type="ECO:0000256" key="3">
    <source>
        <dbReference type="ARBA" id="ARBA00005586"/>
    </source>
</evidence>
<dbReference type="InterPro" id="IPR036860">
    <property type="entry name" value="SH2_dom_sf"/>
</dbReference>
<reference evidence="14" key="1">
    <citation type="submission" date="2022-08" db="UniProtKB">
        <authorList>
            <consortium name="EnsemblMetazoa"/>
        </authorList>
    </citation>
    <scope>IDENTIFICATION</scope>
    <source>
        <strain evidence="14">05x7-T-G4-1.051#20</strain>
    </source>
</reference>
<proteinExistence type="inferred from homology"/>
<keyword evidence="9" id="KW-0010">Activator</keyword>
<evidence type="ECO:0000256" key="5">
    <source>
        <dbReference type="ARBA" id="ARBA00022553"/>
    </source>
</evidence>
<evidence type="ECO:0000256" key="8">
    <source>
        <dbReference type="ARBA" id="ARBA00023125"/>
    </source>
</evidence>
<keyword evidence="5" id="KW-0597">Phosphoprotein</keyword>
<keyword evidence="15" id="KW-1185">Reference proteome</keyword>
<dbReference type="GO" id="GO:0005634">
    <property type="term" value="C:nucleus"/>
    <property type="evidence" value="ECO:0007669"/>
    <property type="project" value="UniProtKB-SubCell"/>
</dbReference>
<dbReference type="Gene3D" id="1.10.238.10">
    <property type="entry name" value="EF-hand"/>
    <property type="match status" value="1"/>
</dbReference>
<dbReference type="Proteomes" id="UP000005408">
    <property type="component" value="Unassembled WGS sequence"/>
</dbReference>
<dbReference type="InterPro" id="IPR008967">
    <property type="entry name" value="p53-like_TF_DNA-bd_sf"/>
</dbReference>
<dbReference type="CDD" id="cd14801">
    <property type="entry name" value="STAT_DBD"/>
    <property type="match status" value="1"/>
</dbReference>
<keyword evidence="11" id="KW-0539">Nucleus</keyword>
<evidence type="ECO:0000256" key="7">
    <source>
        <dbReference type="ARBA" id="ARBA00023015"/>
    </source>
</evidence>
<evidence type="ECO:0000313" key="15">
    <source>
        <dbReference type="Proteomes" id="UP000005408"/>
    </source>
</evidence>
<evidence type="ECO:0000256" key="2">
    <source>
        <dbReference type="ARBA" id="ARBA00004496"/>
    </source>
</evidence>
<dbReference type="PANTHER" id="PTHR11801">
    <property type="entry name" value="SIGNAL TRANSDUCER AND ACTIVATOR OF TRANSCRIPTION"/>
    <property type="match status" value="1"/>
</dbReference>
<comment type="similarity">
    <text evidence="3">Belongs to the transcription factor STAT family.</text>
</comment>
<keyword evidence="6" id="KW-0727">SH2 domain</keyword>
<dbReference type="SMR" id="A0A8W8L5H2"/>
<dbReference type="InterPro" id="IPR013801">
    <property type="entry name" value="STAT_TF_DNA-bd"/>
</dbReference>
<organism evidence="14 15">
    <name type="scientific">Magallana gigas</name>
    <name type="common">Pacific oyster</name>
    <name type="synonym">Crassostrea gigas</name>
    <dbReference type="NCBI Taxonomy" id="29159"/>
    <lineage>
        <taxon>Eukaryota</taxon>
        <taxon>Metazoa</taxon>
        <taxon>Spiralia</taxon>
        <taxon>Lophotrochozoa</taxon>
        <taxon>Mollusca</taxon>
        <taxon>Bivalvia</taxon>
        <taxon>Autobranchia</taxon>
        <taxon>Pteriomorphia</taxon>
        <taxon>Ostreida</taxon>
        <taxon>Ostreoidea</taxon>
        <taxon>Ostreidae</taxon>
        <taxon>Magallana</taxon>
    </lineage>
</organism>
<dbReference type="OrthoDB" id="6140367at2759"/>
<keyword evidence="4" id="KW-0963">Cytoplasm</keyword>
<accession>A0A8W8L5H2</accession>
<feature type="compositionally biased region" description="Polar residues" evidence="12">
    <location>
        <begin position="1021"/>
        <end position="1043"/>
    </location>
</feature>
<evidence type="ECO:0000256" key="4">
    <source>
        <dbReference type="ARBA" id="ARBA00022490"/>
    </source>
</evidence>
<evidence type="ECO:0000256" key="11">
    <source>
        <dbReference type="ARBA" id="ARBA00023242"/>
    </source>
</evidence>
<feature type="region of interest" description="Disordered" evidence="12">
    <location>
        <begin position="749"/>
        <end position="790"/>
    </location>
</feature>
<dbReference type="Pfam" id="PF02864">
    <property type="entry name" value="STAT_bind"/>
    <property type="match status" value="1"/>
</dbReference>
<dbReference type="SUPFAM" id="SSF49417">
    <property type="entry name" value="p53-like transcription factors"/>
    <property type="match status" value="1"/>
</dbReference>
<feature type="compositionally biased region" description="Basic and acidic residues" evidence="12">
    <location>
        <begin position="752"/>
        <end position="773"/>
    </location>
</feature>
<dbReference type="GO" id="GO:0003700">
    <property type="term" value="F:DNA-binding transcription factor activity"/>
    <property type="evidence" value="ECO:0007669"/>
    <property type="project" value="InterPro"/>
</dbReference>
<keyword evidence="10" id="KW-0804">Transcription</keyword>
<sequence length="1123" mass="127344">MEMATADLPTLPDVFSFCLENHKFRERWQDIYKLADEHIRETRLYCKDLFDSENWKSGEQFVLEHDEMDPKSDAAYKLMFKMILEHFDSMEHEEADQTQRLSQRVVYDNIKNNYEKNPKPFITSMCRYLHEETRLLTQFVAAEAKAMEVSSYDDQDQILRYMDECSKNVSVCIDKLESLEDPLNNQVGFDHLGGGYNGINASEQQRKQIESHQKKIQLLASLHQDIKYYLTEIENKAVEAESILVRKMSAYKKQLQLFYVDLVDHRPPIPTEVERGFSWLGQLLYDNLQYALPKLELLAGFDMVQKTTCSLRNCFEKLLISSFVVTEQQKHIIKVELGSKKRNKEADGNGEEAANQKFRCPKFFAVVRLLACDNIDCKGKVKAQFCNESEVNEKYHNRNWESPCDIKMKAKTDESTFEKKKALASFKKMEIEKFERKPDVQVCEDKFRIVFTTRVKIGDQEILVATISLPIVVTTGASQSCNVHGSLLWQCFSTNDAFQLPIETANSLKWHIVFDMLNRKMLTLGGRDLCIDEKAHLGSRLMLEDNPIPDEMDIPFRRFCVEKMMDIKEGDDKKKSATFWMWFLAVFNLTKSHLKDYWNDGLIAGFIKKETAEQRLKNNIQPMQEYTYLLRFSDKVITDGQGQNLCGAISATVLYKNKKGQWKCFPTDPFKADTFKKKTLAQCVKNTCIPGDTKVHLLQWLYKSPTSSIRTEEAFQLYNTESRSKGENQGYKKFEEILIVSLNDLNLDEESSQERKRDIKKAVAPSKKREAAKNRPGVIKSKRLSEPQPEPVMYSDGTHPSYSPMSLPPGSPQIHSIPQTVLDFSGGESQDSMAGQPHTTTLYQRVPYMQNSQQVIMDPSTYSNAQSFSINESLSSTHPTLSGMLVTQNANNFSTIDENALGQTYLPPDVNHGYPEMQVYPQQQTSHSAAMYSNQQQVSPAPSMYSMQQPSPANSVHSLQSPDHTTQFVTMASNVYAPATTISEGSSGQEPKKSQASFEEKMMLFQKLKSKIGGGSSESSVMSPPYSQAFSPQAAATLQSPPHSTFPLAASPAGSIQTNSVQSPYSQSVYSEASSPAGSVASPVVNEPMIDSVEAILNDPTNRNELIENYEIVFKVLNSSLEA</sequence>
<name>A0A8W8L5H2_MAGGI</name>
<feature type="region of interest" description="Disordered" evidence="12">
    <location>
        <begin position="938"/>
        <end position="960"/>
    </location>
</feature>
<evidence type="ECO:0000256" key="1">
    <source>
        <dbReference type="ARBA" id="ARBA00004123"/>
    </source>
</evidence>
<dbReference type="GO" id="GO:0005737">
    <property type="term" value="C:cytoplasm"/>
    <property type="evidence" value="ECO:0007669"/>
    <property type="project" value="UniProtKB-SubCell"/>
</dbReference>
<protein>
    <recommendedName>
        <fullName evidence="13">STAT transcription factor DNA-binding domain-containing protein</fullName>
    </recommendedName>
</protein>
<dbReference type="GO" id="GO:0003677">
    <property type="term" value="F:DNA binding"/>
    <property type="evidence" value="ECO:0007669"/>
    <property type="project" value="UniProtKB-KW"/>
</dbReference>
<dbReference type="InterPro" id="IPR012345">
    <property type="entry name" value="STAT_TF_DNA-bd_N"/>
</dbReference>
<keyword evidence="7" id="KW-0805">Transcription regulation</keyword>
<dbReference type="Gene3D" id="3.30.505.10">
    <property type="entry name" value="SH2 domain"/>
    <property type="match status" value="1"/>
</dbReference>
<evidence type="ECO:0000259" key="13">
    <source>
        <dbReference type="Pfam" id="PF02864"/>
    </source>
</evidence>
<dbReference type="AlphaFoldDB" id="A0A8W8L5H2"/>
<evidence type="ECO:0000256" key="9">
    <source>
        <dbReference type="ARBA" id="ARBA00023159"/>
    </source>
</evidence>
<dbReference type="InterPro" id="IPR001217">
    <property type="entry name" value="STAT"/>
</dbReference>
<comment type="subcellular location">
    <subcellularLocation>
        <location evidence="2">Cytoplasm</location>
    </subcellularLocation>
    <subcellularLocation>
        <location evidence="1">Nucleus</location>
    </subcellularLocation>
</comment>
<dbReference type="Gene3D" id="2.60.40.630">
    <property type="entry name" value="STAT transcription factor, DNA-binding domain"/>
    <property type="match status" value="1"/>
</dbReference>
<dbReference type="OMA" id="KTHECEM"/>
<feature type="domain" description="STAT transcription factor DNA-binding" evidence="13">
    <location>
        <begin position="362"/>
        <end position="474"/>
    </location>
</feature>
<evidence type="ECO:0000313" key="14">
    <source>
        <dbReference type="EnsemblMetazoa" id="G26540.1:cds"/>
    </source>
</evidence>
<evidence type="ECO:0000256" key="12">
    <source>
        <dbReference type="SAM" id="MobiDB-lite"/>
    </source>
</evidence>
<feature type="region of interest" description="Disordered" evidence="12">
    <location>
        <begin position="1013"/>
        <end position="1051"/>
    </location>
</feature>
<keyword evidence="8" id="KW-0238">DNA-binding</keyword>